<evidence type="ECO:0000313" key="2">
    <source>
        <dbReference type="Proteomes" id="UP000663722"/>
    </source>
</evidence>
<dbReference type="KEGG" id="dmm:dnm_053550"/>
<dbReference type="Proteomes" id="UP000663722">
    <property type="component" value="Chromosome"/>
</dbReference>
<keyword evidence="2" id="KW-1185">Reference proteome</keyword>
<organism evidence="1 2">
    <name type="scientific">Desulfonema magnum</name>
    <dbReference type="NCBI Taxonomy" id="45655"/>
    <lineage>
        <taxon>Bacteria</taxon>
        <taxon>Pseudomonadati</taxon>
        <taxon>Thermodesulfobacteriota</taxon>
        <taxon>Desulfobacteria</taxon>
        <taxon>Desulfobacterales</taxon>
        <taxon>Desulfococcaceae</taxon>
        <taxon>Desulfonema</taxon>
    </lineage>
</organism>
<evidence type="ECO:0000313" key="1">
    <source>
        <dbReference type="EMBL" id="QTA89305.1"/>
    </source>
</evidence>
<proteinExistence type="predicted"/>
<reference evidence="1" key="1">
    <citation type="journal article" date="2021" name="Microb. Physiol.">
        <title>Proteogenomic Insights into the Physiology of Marine, Sulfate-Reducing, Filamentous Desulfonema limicola and Desulfonema magnum.</title>
        <authorList>
            <person name="Schnaars V."/>
            <person name="Wohlbrand L."/>
            <person name="Scheve S."/>
            <person name="Hinrichs C."/>
            <person name="Reinhardt R."/>
            <person name="Rabus R."/>
        </authorList>
    </citation>
    <scope>NUCLEOTIDE SEQUENCE</scope>
    <source>
        <strain evidence="1">4be13</strain>
    </source>
</reference>
<protein>
    <submittedName>
        <fullName evidence="1">Uncharacterized protein</fullName>
    </submittedName>
</protein>
<gene>
    <name evidence="1" type="ORF">dnm_053550</name>
</gene>
<name>A0A975BQP2_9BACT</name>
<dbReference type="EMBL" id="CP061800">
    <property type="protein sequence ID" value="QTA89305.1"/>
    <property type="molecule type" value="Genomic_DNA"/>
</dbReference>
<dbReference type="AlphaFoldDB" id="A0A975BQP2"/>
<accession>A0A975BQP2</accession>
<sequence length="53" mass="6226">MYIRKIPILSGKFFKILASFIYQFALCHRKILQIVLQAGKSVRNFPKNNLPEM</sequence>